<evidence type="ECO:0000313" key="7">
    <source>
        <dbReference type="Proteomes" id="UP000247569"/>
    </source>
</evidence>
<proteinExistence type="predicted"/>
<dbReference type="EMBL" id="QJKF01000015">
    <property type="protein sequence ID" value="PXX58139.1"/>
    <property type="molecule type" value="Genomic_DNA"/>
</dbReference>
<dbReference type="OrthoDB" id="4578608at2"/>
<organism evidence="6 7">
    <name type="scientific">Nocardia tenerifensis</name>
    <dbReference type="NCBI Taxonomy" id="228006"/>
    <lineage>
        <taxon>Bacteria</taxon>
        <taxon>Bacillati</taxon>
        <taxon>Actinomycetota</taxon>
        <taxon>Actinomycetes</taxon>
        <taxon>Mycobacteriales</taxon>
        <taxon>Nocardiaceae</taxon>
        <taxon>Nocardia</taxon>
    </lineage>
</organism>
<dbReference type="RefSeq" id="WP_040742712.1">
    <property type="nucleotide sequence ID" value="NZ_QJKF01000015.1"/>
</dbReference>
<dbReference type="InterPro" id="IPR042098">
    <property type="entry name" value="TauD-like_sf"/>
</dbReference>
<name>A0A318JSQ0_9NOCA</name>
<evidence type="ECO:0000256" key="2">
    <source>
        <dbReference type="ARBA" id="ARBA00023002"/>
    </source>
</evidence>
<keyword evidence="2" id="KW-0560">Oxidoreductase</keyword>
<protein>
    <submittedName>
        <fullName evidence="6">TfdA family taurine catabolism dioxygenase TauD</fullName>
    </submittedName>
</protein>
<comment type="caution">
    <text evidence="6">The sequence shown here is derived from an EMBL/GenBank/DDBJ whole genome shotgun (WGS) entry which is preliminary data.</text>
</comment>
<keyword evidence="4" id="KW-0045">Antibiotic biosynthesis</keyword>
<dbReference type="AlphaFoldDB" id="A0A318JSQ0"/>
<reference evidence="6 7" key="1">
    <citation type="submission" date="2018-05" db="EMBL/GenBank/DDBJ databases">
        <title>Genomic Encyclopedia of Type Strains, Phase IV (KMG-IV): sequencing the most valuable type-strain genomes for metagenomic binning, comparative biology and taxonomic classification.</title>
        <authorList>
            <person name="Goeker M."/>
        </authorList>
    </citation>
    <scope>NUCLEOTIDE SEQUENCE [LARGE SCALE GENOMIC DNA]</scope>
    <source>
        <strain evidence="6 7">DSM 44704</strain>
    </source>
</reference>
<dbReference type="Pfam" id="PF02668">
    <property type="entry name" value="TauD"/>
    <property type="match status" value="1"/>
</dbReference>
<gene>
    <name evidence="6" type="ORF">DFR70_115112</name>
</gene>
<feature type="domain" description="TauD/TfdA-like" evidence="5">
    <location>
        <begin position="30"/>
        <end position="274"/>
    </location>
</feature>
<evidence type="ECO:0000259" key="5">
    <source>
        <dbReference type="Pfam" id="PF02668"/>
    </source>
</evidence>
<keyword evidence="7" id="KW-1185">Reference proteome</keyword>
<evidence type="ECO:0000256" key="4">
    <source>
        <dbReference type="ARBA" id="ARBA00023194"/>
    </source>
</evidence>
<comment type="cofactor">
    <cofactor evidence="1">
        <name>Fe(2+)</name>
        <dbReference type="ChEBI" id="CHEBI:29033"/>
    </cofactor>
</comment>
<dbReference type="GO" id="GO:0051213">
    <property type="term" value="F:dioxygenase activity"/>
    <property type="evidence" value="ECO:0007669"/>
    <property type="project" value="UniProtKB-KW"/>
</dbReference>
<evidence type="ECO:0000256" key="3">
    <source>
        <dbReference type="ARBA" id="ARBA00023004"/>
    </source>
</evidence>
<accession>A0A318JSQ0</accession>
<dbReference type="PANTHER" id="PTHR10696:SF56">
    <property type="entry name" value="TAUD_TFDA-LIKE DOMAIN-CONTAINING PROTEIN"/>
    <property type="match status" value="1"/>
</dbReference>
<sequence length="290" mass="32653">MPVDSAPEISSETIRSAAVSAEGKTVADAVSAARAVLDERRVCLVRGFPTEPEKFLEFLRGFGKPLDNYSSRSELADDDPHPQINRVKFKPAGQYTRKSVHYSEGELRPHSARSWRTPRPAYFGMLMVEPGWCDTPEGRRGESLVLSWRHLFTRLAERDGDTFARHFDRLTKTSIRFAANNVREEFADLPLCYQLPDAADAYDVGVRLKQDITQKLPDLADQIEGYDAYAEAVDYLVTNAADHAFQACFPMASGDLLMIDNNRMAHGRRDIVGTRGEEINPRELWSVTVE</sequence>
<evidence type="ECO:0000313" key="6">
    <source>
        <dbReference type="EMBL" id="PXX58139.1"/>
    </source>
</evidence>
<dbReference type="PANTHER" id="PTHR10696">
    <property type="entry name" value="GAMMA-BUTYROBETAINE HYDROXYLASE-RELATED"/>
    <property type="match status" value="1"/>
</dbReference>
<dbReference type="InterPro" id="IPR050411">
    <property type="entry name" value="AlphaKG_dependent_hydroxylases"/>
</dbReference>
<dbReference type="Proteomes" id="UP000247569">
    <property type="component" value="Unassembled WGS sequence"/>
</dbReference>
<keyword evidence="6" id="KW-0223">Dioxygenase</keyword>
<dbReference type="GO" id="GO:0017000">
    <property type="term" value="P:antibiotic biosynthetic process"/>
    <property type="evidence" value="ECO:0007669"/>
    <property type="project" value="UniProtKB-KW"/>
</dbReference>
<dbReference type="InterPro" id="IPR003819">
    <property type="entry name" value="TauD/TfdA-like"/>
</dbReference>
<keyword evidence="3" id="KW-0408">Iron</keyword>
<evidence type="ECO:0000256" key="1">
    <source>
        <dbReference type="ARBA" id="ARBA00001954"/>
    </source>
</evidence>
<dbReference type="SUPFAM" id="SSF51197">
    <property type="entry name" value="Clavaminate synthase-like"/>
    <property type="match status" value="1"/>
</dbReference>
<dbReference type="Gene3D" id="3.60.130.10">
    <property type="entry name" value="Clavaminate synthase-like"/>
    <property type="match status" value="1"/>
</dbReference>